<protein>
    <recommendedName>
        <fullName evidence="2">DUF8147 domain-containing protein</fullName>
    </recommendedName>
</protein>
<dbReference type="RefSeq" id="WP_256623045.1">
    <property type="nucleotide sequence ID" value="NZ_JTEO01000004.1"/>
</dbReference>
<name>A0AAE3HBD7_9EURY</name>
<keyword evidence="1" id="KW-1133">Transmembrane helix</keyword>
<dbReference type="Pfam" id="PF26472">
    <property type="entry name" value="DUF8147"/>
    <property type="match status" value="1"/>
</dbReference>
<evidence type="ECO:0000256" key="1">
    <source>
        <dbReference type="SAM" id="Phobius"/>
    </source>
</evidence>
<dbReference type="InterPro" id="IPR058460">
    <property type="entry name" value="DUF8147"/>
</dbReference>
<feature type="domain" description="DUF8147" evidence="2">
    <location>
        <begin position="18"/>
        <end position="53"/>
    </location>
</feature>
<evidence type="ECO:0000259" key="2">
    <source>
        <dbReference type="Pfam" id="PF26472"/>
    </source>
</evidence>
<evidence type="ECO:0000313" key="3">
    <source>
        <dbReference type="EMBL" id="MCQ6963145.1"/>
    </source>
</evidence>
<sequence>MIVIFTRMGLLKKFLLSTAVSILIAVTVTALLEDRIFFSAFLGIPAGIVTFIASFAYLSSKEMNERP</sequence>
<reference evidence="3 4" key="1">
    <citation type="journal article" date="2011" name="Appl. Environ. Microbiol.">
        <title>Methanogenic archaea isolated from Taiwan's Chelungpu fault.</title>
        <authorList>
            <person name="Wu S.Y."/>
            <person name="Lai M.C."/>
        </authorList>
    </citation>
    <scope>NUCLEOTIDE SEQUENCE [LARGE SCALE GENOMIC DNA]</scope>
    <source>
        <strain evidence="3 4">St545Mb</strain>
    </source>
</reference>
<dbReference type="Proteomes" id="UP001206983">
    <property type="component" value="Unassembled WGS sequence"/>
</dbReference>
<accession>A0AAE3HBD7</accession>
<organism evidence="3 4">
    <name type="scientific">Methanolobus chelungpuianus</name>
    <dbReference type="NCBI Taxonomy" id="502115"/>
    <lineage>
        <taxon>Archaea</taxon>
        <taxon>Methanobacteriati</taxon>
        <taxon>Methanobacteriota</taxon>
        <taxon>Stenosarchaea group</taxon>
        <taxon>Methanomicrobia</taxon>
        <taxon>Methanosarcinales</taxon>
        <taxon>Methanosarcinaceae</taxon>
        <taxon>Methanolobus</taxon>
    </lineage>
</organism>
<keyword evidence="1" id="KW-0812">Transmembrane</keyword>
<evidence type="ECO:0000313" key="4">
    <source>
        <dbReference type="Proteomes" id="UP001206983"/>
    </source>
</evidence>
<dbReference type="EMBL" id="JTEO01000004">
    <property type="protein sequence ID" value="MCQ6963145.1"/>
    <property type="molecule type" value="Genomic_DNA"/>
</dbReference>
<proteinExistence type="predicted"/>
<gene>
    <name evidence="3" type="ORF">PV02_08925</name>
</gene>
<keyword evidence="1" id="KW-0472">Membrane</keyword>
<keyword evidence="4" id="KW-1185">Reference proteome</keyword>
<feature type="transmembrane region" description="Helical" evidence="1">
    <location>
        <begin position="14"/>
        <end position="32"/>
    </location>
</feature>
<comment type="caution">
    <text evidence="3">The sequence shown here is derived from an EMBL/GenBank/DDBJ whole genome shotgun (WGS) entry which is preliminary data.</text>
</comment>
<dbReference type="AlphaFoldDB" id="A0AAE3HBD7"/>
<feature type="transmembrane region" description="Helical" evidence="1">
    <location>
        <begin position="38"/>
        <end position="58"/>
    </location>
</feature>